<dbReference type="VEuPathDB" id="MicrosporidiaDB:H312_02914"/>
<keyword evidence="1" id="KW-0812">Transmembrane</keyword>
<gene>
    <name evidence="2" type="ORF">H312_02914</name>
</gene>
<keyword evidence="1" id="KW-0472">Membrane</keyword>
<keyword evidence="1" id="KW-1133">Transmembrane helix</keyword>
<organism evidence="2 3">
    <name type="scientific">Anncaliia algerae PRA339</name>
    <dbReference type="NCBI Taxonomy" id="1288291"/>
    <lineage>
        <taxon>Eukaryota</taxon>
        <taxon>Fungi</taxon>
        <taxon>Fungi incertae sedis</taxon>
        <taxon>Microsporidia</taxon>
        <taxon>Tubulinosematoidea</taxon>
        <taxon>Tubulinosematidae</taxon>
        <taxon>Anncaliia</taxon>
    </lineage>
</organism>
<dbReference type="Proteomes" id="UP000030655">
    <property type="component" value="Unassembled WGS sequence"/>
</dbReference>
<dbReference type="EMBL" id="KK365239">
    <property type="protein sequence ID" value="KCZ79689.1"/>
    <property type="molecule type" value="Genomic_DNA"/>
</dbReference>
<keyword evidence="3" id="KW-1185">Reference proteome</keyword>
<dbReference type="AlphaFoldDB" id="A0A059EY73"/>
<protein>
    <submittedName>
        <fullName evidence="2">Uncharacterized protein</fullName>
    </submittedName>
</protein>
<evidence type="ECO:0000313" key="3">
    <source>
        <dbReference type="Proteomes" id="UP000030655"/>
    </source>
</evidence>
<proteinExistence type="predicted"/>
<name>A0A059EY73_9MICR</name>
<accession>A0A059EY73</accession>
<reference evidence="3" key="1">
    <citation type="submission" date="2013-02" db="EMBL/GenBank/DDBJ databases">
        <authorList>
            <consortium name="The Broad Institute Genome Sequencing Platform"/>
            <person name="Cuomo C."/>
            <person name="Becnel J."/>
            <person name="Sanscrainte N."/>
            <person name="Walker B."/>
            <person name="Young S.K."/>
            <person name="Zeng Q."/>
            <person name="Gargeya S."/>
            <person name="Fitzgerald M."/>
            <person name="Haas B."/>
            <person name="Abouelleil A."/>
            <person name="Alvarado L."/>
            <person name="Arachchi H.M."/>
            <person name="Berlin A.M."/>
            <person name="Chapman S.B."/>
            <person name="Dewar J."/>
            <person name="Goldberg J."/>
            <person name="Griggs A."/>
            <person name="Gujja S."/>
            <person name="Hansen M."/>
            <person name="Howarth C."/>
            <person name="Imamovic A."/>
            <person name="Larimer J."/>
            <person name="McCowan C."/>
            <person name="Murphy C."/>
            <person name="Neiman D."/>
            <person name="Pearson M."/>
            <person name="Priest M."/>
            <person name="Roberts A."/>
            <person name="Saif S."/>
            <person name="Shea T."/>
            <person name="Sisk P."/>
            <person name="Sykes S."/>
            <person name="Wortman J."/>
            <person name="Nusbaum C."/>
            <person name="Birren B."/>
        </authorList>
    </citation>
    <scope>NUCLEOTIDE SEQUENCE [LARGE SCALE GENOMIC DNA]</scope>
    <source>
        <strain evidence="3">PRA339</strain>
    </source>
</reference>
<sequence>MNIKKTKQIVLIIICIVLVGILIAFIAKKADKKDPSDSTQTKRFQYQIETNEICKNLTENQDLRQSYNESKMVMNSKKNK</sequence>
<dbReference type="HOGENOM" id="CLU_2589247_0_0_1"/>
<reference evidence="2 3" key="2">
    <citation type="submission" date="2014-03" db="EMBL/GenBank/DDBJ databases">
        <title>The Genome Sequence of Anncaliia algerae insect isolate PRA339.</title>
        <authorList>
            <consortium name="The Broad Institute Genome Sequencing Platform"/>
            <consortium name="The Broad Institute Genome Sequencing Center for Infectious Disease"/>
            <person name="Cuomo C."/>
            <person name="Becnel J."/>
            <person name="Sanscrainte N."/>
            <person name="Walker B."/>
            <person name="Young S.K."/>
            <person name="Zeng Q."/>
            <person name="Gargeya S."/>
            <person name="Fitzgerald M."/>
            <person name="Haas B."/>
            <person name="Abouelleil A."/>
            <person name="Alvarado L."/>
            <person name="Arachchi H.M."/>
            <person name="Berlin A.M."/>
            <person name="Chapman S.B."/>
            <person name="Dewar J."/>
            <person name="Goldberg J."/>
            <person name="Griggs A."/>
            <person name="Gujja S."/>
            <person name="Hansen M."/>
            <person name="Howarth C."/>
            <person name="Imamovic A."/>
            <person name="Larimer J."/>
            <person name="McCowan C."/>
            <person name="Murphy C."/>
            <person name="Neiman D."/>
            <person name="Pearson M."/>
            <person name="Priest M."/>
            <person name="Roberts A."/>
            <person name="Saif S."/>
            <person name="Shea T."/>
            <person name="Sisk P."/>
            <person name="Sykes S."/>
            <person name="Wortman J."/>
            <person name="Nusbaum C."/>
            <person name="Birren B."/>
        </authorList>
    </citation>
    <scope>NUCLEOTIDE SEQUENCE [LARGE SCALE GENOMIC DNA]</scope>
    <source>
        <strain evidence="2 3">PRA339</strain>
    </source>
</reference>
<evidence type="ECO:0000313" key="2">
    <source>
        <dbReference type="EMBL" id="KCZ79689.1"/>
    </source>
</evidence>
<feature type="transmembrane region" description="Helical" evidence="1">
    <location>
        <begin position="9"/>
        <end position="27"/>
    </location>
</feature>
<evidence type="ECO:0000256" key="1">
    <source>
        <dbReference type="SAM" id="Phobius"/>
    </source>
</evidence>